<evidence type="ECO:0000313" key="8">
    <source>
        <dbReference type="EMBL" id="WOJ92409.1"/>
    </source>
</evidence>
<dbReference type="PANTHER" id="PTHR30636">
    <property type="entry name" value="UPF0701 PROTEIN YICC"/>
    <property type="match status" value="1"/>
</dbReference>
<comment type="cofactor">
    <cofactor evidence="1">
        <name>a divalent metal cation</name>
        <dbReference type="ChEBI" id="CHEBI:60240"/>
    </cofactor>
</comment>
<protein>
    <submittedName>
        <fullName evidence="8">YicC/YloC family endoribonuclease</fullName>
        <ecNumber evidence="8">3.1.-.-</ecNumber>
    </submittedName>
</protein>
<evidence type="ECO:0000256" key="3">
    <source>
        <dbReference type="ARBA" id="ARBA00022759"/>
    </source>
</evidence>
<dbReference type="InterPro" id="IPR013551">
    <property type="entry name" value="YicC-like_C"/>
</dbReference>
<evidence type="ECO:0000259" key="7">
    <source>
        <dbReference type="Pfam" id="PF08340"/>
    </source>
</evidence>
<reference evidence="8 9" key="1">
    <citation type="submission" date="2023-10" db="EMBL/GenBank/DDBJ databases">
        <title>Two novel species belonging to the OM43/NOR5 clade.</title>
        <authorList>
            <person name="Park M."/>
        </authorList>
    </citation>
    <scope>NUCLEOTIDE SEQUENCE [LARGE SCALE GENOMIC DNA]</scope>
    <source>
        <strain evidence="8 9">IMCC43200</strain>
    </source>
</reference>
<dbReference type="RefSeq" id="WP_407347005.1">
    <property type="nucleotide sequence ID" value="NZ_CP136864.1"/>
</dbReference>
<dbReference type="InterPro" id="IPR005229">
    <property type="entry name" value="YicC/YloC-like"/>
</dbReference>
<dbReference type="EMBL" id="CP136864">
    <property type="protein sequence ID" value="WOJ92409.1"/>
    <property type="molecule type" value="Genomic_DNA"/>
</dbReference>
<dbReference type="InterPro" id="IPR013527">
    <property type="entry name" value="YicC-like_N"/>
</dbReference>
<accession>A0ABZ0HYU1</accession>
<keyword evidence="3" id="KW-0255">Endonuclease</keyword>
<dbReference type="Pfam" id="PF03755">
    <property type="entry name" value="YicC-like_N"/>
    <property type="match status" value="1"/>
</dbReference>
<dbReference type="GO" id="GO:0016787">
    <property type="term" value="F:hydrolase activity"/>
    <property type="evidence" value="ECO:0007669"/>
    <property type="project" value="UniProtKB-KW"/>
</dbReference>
<keyword evidence="4 8" id="KW-0378">Hydrolase</keyword>
<organism evidence="8 9">
    <name type="scientific">Congregibacter variabilis</name>
    <dbReference type="NCBI Taxonomy" id="3081200"/>
    <lineage>
        <taxon>Bacteria</taxon>
        <taxon>Pseudomonadati</taxon>
        <taxon>Pseudomonadota</taxon>
        <taxon>Gammaproteobacteria</taxon>
        <taxon>Cellvibrionales</taxon>
        <taxon>Halieaceae</taxon>
        <taxon>Congregibacter</taxon>
    </lineage>
</organism>
<keyword evidence="2" id="KW-0540">Nuclease</keyword>
<evidence type="ECO:0000313" key="9">
    <source>
        <dbReference type="Proteomes" id="UP001626537"/>
    </source>
</evidence>
<dbReference type="EC" id="3.1.-.-" evidence="8"/>
<sequence>MTLHSMTAFARETASAPTTLVVELRSVNHRYLDCHFKLPDSLRALEPKLRDGLAKTLKRGKLDCHIRVVDAANKDSLEVNPERLASLLKALDQIRAQTADASAPNTLELLQFPGVCQAQELEESTVQQAAFRVFESALQNLQESRAREGLHLEEFLRRRLAGIGKEVEALRLALPALRNRQEERLRKRLDELEQPLDEGRIEQELVMLLQKADVEEELDRLEAHIDETTRILDKGGPCGRRLDFLMQELNREANTLSSKATTSSTTQSAVELKVLIEQMREQVQNIE</sequence>
<gene>
    <name evidence="8" type="ORF">R0135_11510</name>
</gene>
<comment type="similarity">
    <text evidence="5">Belongs to the YicC/YloC family.</text>
</comment>
<dbReference type="PANTHER" id="PTHR30636:SF3">
    <property type="entry name" value="UPF0701 PROTEIN YICC"/>
    <property type="match status" value="1"/>
</dbReference>
<evidence type="ECO:0000256" key="4">
    <source>
        <dbReference type="ARBA" id="ARBA00022801"/>
    </source>
</evidence>
<keyword evidence="9" id="KW-1185">Reference proteome</keyword>
<evidence type="ECO:0000259" key="6">
    <source>
        <dbReference type="Pfam" id="PF03755"/>
    </source>
</evidence>
<evidence type="ECO:0000256" key="5">
    <source>
        <dbReference type="ARBA" id="ARBA00035648"/>
    </source>
</evidence>
<feature type="domain" description="Endoribonuclease YicC-like N-terminal" evidence="6">
    <location>
        <begin position="3"/>
        <end position="153"/>
    </location>
</feature>
<feature type="domain" description="Endoribonuclease YicC-like C-terminal" evidence="7">
    <location>
        <begin position="175"/>
        <end position="287"/>
    </location>
</feature>
<evidence type="ECO:0000256" key="2">
    <source>
        <dbReference type="ARBA" id="ARBA00022722"/>
    </source>
</evidence>
<proteinExistence type="inferred from homology"/>
<dbReference type="NCBIfam" id="TIGR00255">
    <property type="entry name" value="YicC/YloC family endoribonuclease"/>
    <property type="match status" value="1"/>
</dbReference>
<name>A0ABZ0HYU1_9GAMM</name>
<dbReference type="Pfam" id="PF08340">
    <property type="entry name" value="YicC-like_C"/>
    <property type="match status" value="1"/>
</dbReference>
<evidence type="ECO:0000256" key="1">
    <source>
        <dbReference type="ARBA" id="ARBA00001968"/>
    </source>
</evidence>
<dbReference type="Proteomes" id="UP001626537">
    <property type="component" value="Chromosome"/>
</dbReference>